<dbReference type="CDD" id="cd22269">
    <property type="entry name" value="DPBB_EG45-like"/>
    <property type="match status" value="1"/>
</dbReference>
<name>A0ABM3I5L5_ZIZJJ</name>
<evidence type="ECO:0000259" key="2">
    <source>
        <dbReference type="PROSITE" id="PS50842"/>
    </source>
</evidence>
<dbReference type="Gene3D" id="2.40.40.10">
    <property type="entry name" value="RlpA-like domain"/>
    <property type="match status" value="1"/>
</dbReference>
<keyword evidence="3" id="KW-1185">Reference proteome</keyword>
<dbReference type="InterPro" id="IPR036908">
    <property type="entry name" value="RlpA-like_sf"/>
</dbReference>
<evidence type="ECO:0000313" key="3">
    <source>
        <dbReference type="Proteomes" id="UP001652623"/>
    </source>
</evidence>
<dbReference type="PANTHER" id="PTHR47480:SF1">
    <property type="entry name" value="EG45-LIKE DOMAIN CONTAINING PROTEIN 1"/>
    <property type="match status" value="1"/>
</dbReference>
<dbReference type="InterPro" id="IPR007112">
    <property type="entry name" value="Expansin/allergen_DPBB_dom"/>
</dbReference>
<accession>A0ABM3I5L5</accession>
<evidence type="ECO:0000313" key="4">
    <source>
        <dbReference type="RefSeq" id="XP_048321075.1"/>
    </source>
</evidence>
<dbReference type="SUPFAM" id="SSF50685">
    <property type="entry name" value="Barwin-like endoglucanases"/>
    <property type="match status" value="1"/>
</dbReference>
<proteinExistence type="predicted"/>
<organism evidence="3 4">
    <name type="scientific">Ziziphus jujuba</name>
    <name type="common">Chinese jujube</name>
    <name type="synonym">Ziziphus sativa</name>
    <dbReference type="NCBI Taxonomy" id="326968"/>
    <lineage>
        <taxon>Eukaryota</taxon>
        <taxon>Viridiplantae</taxon>
        <taxon>Streptophyta</taxon>
        <taxon>Embryophyta</taxon>
        <taxon>Tracheophyta</taxon>
        <taxon>Spermatophyta</taxon>
        <taxon>Magnoliopsida</taxon>
        <taxon>eudicotyledons</taxon>
        <taxon>Gunneridae</taxon>
        <taxon>Pentapetalae</taxon>
        <taxon>rosids</taxon>
        <taxon>fabids</taxon>
        <taxon>Rosales</taxon>
        <taxon>Rhamnaceae</taxon>
        <taxon>Paliureae</taxon>
        <taxon>Ziziphus</taxon>
    </lineage>
</organism>
<feature type="domain" description="Expansin-like EG45" evidence="2">
    <location>
        <begin position="57"/>
        <end position="169"/>
    </location>
</feature>
<sequence>MRWQRGKQGTYGNVFQTPHRPKKNETMPKTPPIFQWNLLFLLILLSHFSHSSLADVGTASQYSPPYIPTECYGTDSSQFPSSNLFAAAGDGIWDNGASCGRQYMVRCISASTPRTCIPDQTILIKIVDHAATVASQPSAPGTTVVLSQTAFGTIANSTASSINIEFQHTRTSVHYMINQ</sequence>
<reference evidence="4" key="1">
    <citation type="submission" date="2025-08" db="UniProtKB">
        <authorList>
            <consortium name="RefSeq"/>
        </authorList>
    </citation>
    <scope>IDENTIFICATION</scope>
    <source>
        <tissue evidence="4">Seedling</tissue>
    </source>
</reference>
<feature type="region of interest" description="Disordered" evidence="1">
    <location>
        <begin position="1"/>
        <end position="26"/>
    </location>
</feature>
<dbReference type="SMART" id="SM00837">
    <property type="entry name" value="DPBB_1"/>
    <property type="match status" value="1"/>
</dbReference>
<protein>
    <submittedName>
        <fullName evidence="4">EG45-like domain containing protein isoform X1</fullName>
    </submittedName>
</protein>
<dbReference type="PROSITE" id="PS50842">
    <property type="entry name" value="EXPANSIN_EG45"/>
    <property type="match status" value="1"/>
</dbReference>
<dbReference type="Proteomes" id="UP001652623">
    <property type="component" value="Chromosome 11"/>
</dbReference>
<dbReference type="PANTHER" id="PTHR47480">
    <property type="entry name" value="EG45-LIKE DOMAIN CONTAINING PROTEIN"/>
    <property type="match status" value="1"/>
</dbReference>
<evidence type="ECO:0000256" key="1">
    <source>
        <dbReference type="SAM" id="MobiDB-lite"/>
    </source>
</evidence>
<dbReference type="InterPro" id="IPR009009">
    <property type="entry name" value="RlpA-like_DPBB"/>
</dbReference>
<dbReference type="Pfam" id="PF03330">
    <property type="entry name" value="DPBB_1"/>
    <property type="match status" value="1"/>
</dbReference>
<dbReference type="RefSeq" id="XP_048321075.1">
    <property type="nucleotide sequence ID" value="XM_048465118.2"/>
</dbReference>
<dbReference type="GeneID" id="107432374"/>
<gene>
    <name evidence="4" type="primary">LOC107432374</name>
</gene>